<evidence type="ECO:0000256" key="1">
    <source>
        <dbReference type="SAM" id="MobiDB-lite"/>
    </source>
</evidence>
<keyword evidence="2" id="KW-1133">Transmembrane helix</keyword>
<organism evidence="3 4">
    <name type="scientific">Rhodanobacter soli</name>
    <dbReference type="NCBI Taxonomy" id="590609"/>
    <lineage>
        <taxon>Bacteria</taxon>
        <taxon>Pseudomonadati</taxon>
        <taxon>Pseudomonadota</taxon>
        <taxon>Gammaproteobacteria</taxon>
        <taxon>Lysobacterales</taxon>
        <taxon>Rhodanobacteraceae</taxon>
        <taxon>Rhodanobacter</taxon>
    </lineage>
</organism>
<evidence type="ECO:0000256" key="2">
    <source>
        <dbReference type="SAM" id="Phobius"/>
    </source>
</evidence>
<keyword evidence="2" id="KW-0812">Transmembrane</keyword>
<keyword evidence="4" id="KW-1185">Reference proteome</keyword>
<protein>
    <submittedName>
        <fullName evidence="3">Uncharacterized protein (TIGR02001 family)</fullName>
    </submittedName>
</protein>
<dbReference type="Proteomes" id="UP001549251">
    <property type="component" value="Unassembled WGS sequence"/>
</dbReference>
<evidence type="ECO:0000313" key="4">
    <source>
        <dbReference type="Proteomes" id="UP001549251"/>
    </source>
</evidence>
<name>A0ABV2PW77_9GAMM</name>
<reference evidence="3 4" key="1">
    <citation type="submission" date="2024-06" db="EMBL/GenBank/DDBJ databases">
        <title>Sorghum-associated microbial communities from plants grown in Nebraska, USA.</title>
        <authorList>
            <person name="Schachtman D."/>
        </authorList>
    </citation>
    <scope>NUCLEOTIDE SEQUENCE [LARGE SCALE GENOMIC DNA]</scope>
    <source>
        <strain evidence="3 4">1757</strain>
    </source>
</reference>
<proteinExistence type="predicted"/>
<evidence type="ECO:0000313" key="3">
    <source>
        <dbReference type="EMBL" id="MET4569306.1"/>
    </source>
</evidence>
<keyword evidence="2" id="KW-0472">Membrane</keyword>
<dbReference type="EMBL" id="JBEPSD010000001">
    <property type="protein sequence ID" value="MET4569306.1"/>
    <property type="molecule type" value="Genomic_DNA"/>
</dbReference>
<gene>
    <name evidence="3" type="ORF">ABIE04_001633</name>
</gene>
<feature type="region of interest" description="Disordered" evidence="1">
    <location>
        <begin position="86"/>
        <end position="105"/>
    </location>
</feature>
<comment type="caution">
    <text evidence="3">The sequence shown here is derived from an EMBL/GenBank/DDBJ whole genome shotgun (WGS) entry which is preliminary data.</text>
</comment>
<accession>A0ABV2PW77</accession>
<sequence length="372" mass="40820">MKSAEPEGADCHGIGKGKSTMVLPVPGYLGDRVSRSAPSIRDMLRPARIAPGFRRRHWPFRHEPMCPKILRQVALDRPARWPHGRGPHAFEPFMKDPRTTTRPRRCPARGGPVFLAVTGFAALIIGACLTPALHAQSTPFNGTVALSSQLVDRGQAMTSSTPILQGAASWTSPAGWSLGLSGSAEVRSPDRLVAALAQVSRHWSLAGDWQMQANLLYYHYAGTARSRAFDRAETGLSWSYRDVLTLGLSAIHVVGSQSRHRLRGAADISVHWPLARHVSLSAGAGIAQSPIAPYNAYGYGHAGPHEYGHDGHTGSYSHRRSEDFHSYGHVGLLWNRGPWRIELDRILADPETRWQWDVMGASPWVATVSWSF</sequence>
<dbReference type="RefSeq" id="WP_354548532.1">
    <property type="nucleotide sequence ID" value="NZ_JBEPSD010000001.1"/>
</dbReference>
<feature type="transmembrane region" description="Helical" evidence="2">
    <location>
        <begin position="112"/>
        <end position="133"/>
    </location>
</feature>